<proteinExistence type="predicted"/>
<reference evidence="1" key="1">
    <citation type="journal article" date="2020" name="mSystems">
        <title>Genome- and Community-Level Interaction Insights into Carbon Utilization and Element Cycling Functions of Hydrothermarchaeota in Hydrothermal Sediment.</title>
        <authorList>
            <person name="Zhou Z."/>
            <person name="Liu Y."/>
            <person name="Xu W."/>
            <person name="Pan J."/>
            <person name="Luo Z.H."/>
            <person name="Li M."/>
        </authorList>
    </citation>
    <scope>NUCLEOTIDE SEQUENCE [LARGE SCALE GENOMIC DNA]</scope>
    <source>
        <strain evidence="1">SpSt-767</strain>
    </source>
</reference>
<organism evidence="1">
    <name type="scientific">Desulfobacca acetoxidans</name>
    <dbReference type="NCBI Taxonomy" id="60893"/>
    <lineage>
        <taxon>Bacteria</taxon>
        <taxon>Pseudomonadati</taxon>
        <taxon>Thermodesulfobacteriota</taxon>
        <taxon>Desulfobaccia</taxon>
        <taxon>Desulfobaccales</taxon>
        <taxon>Desulfobaccaceae</taxon>
        <taxon>Desulfobacca</taxon>
    </lineage>
</organism>
<sequence>MTIPLSRKIDGKKFMWDGATYDDKQKACETTEAYQSDGFETRLIEEDGHFLVYSRRVATQQSAG</sequence>
<name>A0A7V6A1T8_9BACT</name>
<protein>
    <submittedName>
        <fullName evidence="1">Uncharacterized protein</fullName>
    </submittedName>
</protein>
<comment type="caution">
    <text evidence="1">The sequence shown here is derived from an EMBL/GenBank/DDBJ whole genome shotgun (WGS) entry which is preliminary data.</text>
</comment>
<dbReference type="EMBL" id="DTGR01000043">
    <property type="protein sequence ID" value="HHS28605.1"/>
    <property type="molecule type" value="Genomic_DNA"/>
</dbReference>
<gene>
    <name evidence="1" type="ORF">ENV52_02750</name>
</gene>
<dbReference type="AlphaFoldDB" id="A0A7V6A1T8"/>
<evidence type="ECO:0000313" key="1">
    <source>
        <dbReference type="EMBL" id="HHS28605.1"/>
    </source>
</evidence>
<accession>A0A7V6A1T8</accession>